<accession>A0A3D8L970</accession>
<dbReference type="Proteomes" id="UP000256708">
    <property type="component" value="Unassembled WGS sequence"/>
</dbReference>
<protein>
    <submittedName>
        <fullName evidence="1">Uncharacterized protein</fullName>
    </submittedName>
</protein>
<dbReference type="AlphaFoldDB" id="A0A3D8L970"/>
<sequence>MLRKLAYLAYMFQTNLNSALTHPLRKKMQYLVLLFILIVCMSGCANEDYFQEDALVTETELEGKAPAGPDSVWVIPGRHYDRSGFHRFFWGDHNREIWATPVKLPVFKLDSIKGGLQVVDKGGGFQTTSFELQDSAGRLWAFRSVDKDPVEVVPPFWRRTFVANVLRDQMSSANPYGALVVPVLAEAVGVHHSHPEMYYVPRQDTSFGEYAPDVQGTVFMLEEKYKKPPDITADFPKAEDFVGTEKALRLRFESNTHHFAQIEFARARLLDLLVGDWDRHKGQWEWAVQKKGVETYYVPIPKDRDQVFLEMGGGLIPAIVTSKLLVRKFHSFDDDFSDVKAYMINAAFMDERLLNELSLQEWQHIAKDMQAALTDEVIEKAVRQLPVPIYSLTGESLQHNLKSRRDLLLQAANSMYSILAKEVTVPGSDDKEHFIISRLDNSRTEVTVRRPASNRIPPKQLYHRIFYRKETDQITLRGLADDDIFIVKGNVNNAIPLKIYGGLGEDIIADSSSVAGLKKKTRIYDTERGNEIYFGSEAQDRTTRDVRVHAYDREGN</sequence>
<keyword evidence="2" id="KW-1185">Reference proteome</keyword>
<evidence type="ECO:0000313" key="2">
    <source>
        <dbReference type="Proteomes" id="UP000256708"/>
    </source>
</evidence>
<gene>
    <name evidence="1" type="ORF">DXT99_16715</name>
</gene>
<dbReference type="EMBL" id="QRGR01000019">
    <property type="protein sequence ID" value="RDV13945.1"/>
    <property type="molecule type" value="Genomic_DNA"/>
</dbReference>
<proteinExistence type="predicted"/>
<comment type="caution">
    <text evidence="1">The sequence shown here is derived from an EMBL/GenBank/DDBJ whole genome shotgun (WGS) entry which is preliminary data.</text>
</comment>
<organism evidence="1 2">
    <name type="scientific">Pontibacter diazotrophicus</name>
    <dbReference type="NCBI Taxonomy" id="1400979"/>
    <lineage>
        <taxon>Bacteria</taxon>
        <taxon>Pseudomonadati</taxon>
        <taxon>Bacteroidota</taxon>
        <taxon>Cytophagia</taxon>
        <taxon>Cytophagales</taxon>
        <taxon>Hymenobacteraceae</taxon>
        <taxon>Pontibacter</taxon>
    </lineage>
</organism>
<name>A0A3D8L970_9BACT</name>
<evidence type="ECO:0000313" key="1">
    <source>
        <dbReference type="EMBL" id="RDV13945.1"/>
    </source>
</evidence>
<reference evidence="2" key="1">
    <citation type="submission" date="2018-08" db="EMBL/GenBank/DDBJ databases">
        <authorList>
            <person name="Liu Z.-W."/>
            <person name="Du Z.-J."/>
        </authorList>
    </citation>
    <scope>NUCLEOTIDE SEQUENCE [LARGE SCALE GENOMIC DNA]</scope>
    <source>
        <strain evidence="2">H4X</strain>
    </source>
</reference>
<dbReference type="OrthoDB" id="333971at2"/>